<dbReference type="SUPFAM" id="SSF81301">
    <property type="entry name" value="Nucleotidyltransferase"/>
    <property type="match status" value="1"/>
</dbReference>
<dbReference type="PANTHER" id="PTHR34822:SF1">
    <property type="entry name" value="GRPB FAMILY PROTEIN"/>
    <property type="match status" value="1"/>
</dbReference>
<gene>
    <name evidence="1" type="ORF">UW79_C0022G0010</name>
</gene>
<dbReference type="AlphaFoldDB" id="A0A0G1KCL0"/>
<dbReference type="PANTHER" id="PTHR34822">
    <property type="entry name" value="GRPB DOMAIN PROTEIN (AFU_ORTHOLOGUE AFUA_1G01530)"/>
    <property type="match status" value="1"/>
</dbReference>
<proteinExistence type="predicted"/>
<evidence type="ECO:0000313" key="2">
    <source>
        <dbReference type="Proteomes" id="UP000034032"/>
    </source>
</evidence>
<dbReference type="EMBL" id="LCJR01000022">
    <property type="protein sequence ID" value="KKT81295.1"/>
    <property type="molecule type" value="Genomic_DNA"/>
</dbReference>
<protein>
    <recommendedName>
        <fullName evidence="3">Glutamate-rich protein grpB</fullName>
    </recommendedName>
</protein>
<accession>A0A0G1KCL0</accession>
<reference evidence="1 2" key="1">
    <citation type="journal article" date="2015" name="Nature">
        <title>rRNA introns, odd ribosomes, and small enigmatic genomes across a large radiation of phyla.</title>
        <authorList>
            <person name="Brown C.T."/>
            <person name="Hug L.A."/>
            <person name="Thomas B.C."/>
            <person name="Sharon I."/>
            <person name="Castelle C.J."/>
            <person name="Singh A."/>
            <person name="Wilkins M.J."/>
            <person name="Williams K.H."/>
            <person name="Banfield J.F."/>
        </authorList>
    </citation>
    <scope>NUCLEOTIDE SEQUENCE [LARGE SCALE GENOMIC DNA]</scope>
</reference>
<comment type="caution">
    <text evidence="1">The sequence shown here is derived from an EMBL/GenBank/DDBJ whole genome shotgun (WGS) entry which is preliminary data.</text>
</comment>
<dbReference type="Proteomes" id="UP000034032">
    <property type="component" value="Unassembled WGS sequence"/>
</dbReference>
<dbReference type="Gene3D" id="3.30.460.10">
    <property type="entry name" value="Beta Polymerase, domain 2"/>
    <property type="match status" value="1"/>
</dbReference>
<dbReference type="InterPro" id="IPR043519">
    <property type="entry name" value="NT_sf"/>
</dbReference>
<evidence type="ECO:0000313" key="1">
    <source>
        <dbReference type="EMBL" id="KKT81295.1"/>
    </source>
</evidence>
<dbReference type="Pfam" id="PF04229">
    <property type="entry name" value="GrpB"/>
    <property type="match status" value="1"/>
</dbReference>
<organism evidence="1 2">
    <name type="scientific">Candidatus Yanofskybacteria bacterium GW2011_GWA2_44_9</name>
    <dbReference type="NCBI Taxonomy" id="1619025"/>
    <lineage>
        <taxon>Bacteria</taxon>
        <taxon>Candidatus Yanofskyibacteriota</taxon>
    </lineage>
</organism>
<dbReference type="InterPro" id="IPR007344">
    <property type="entry name" value="GrpB/CoaE"/>
</dbReference>
<evidence type="ECO:0008006" key="3">
    <source>
        <dbReference type="Google" id="ProtNLM"/>
    </source>
</evidence>
<sequence length="173" mass="20148">MVGLKRGMVKLVPHNPEWDELFQSERMKLLKVFGDLVVDIQHIGSTAIPTIPAKPIIDIAILVKLLKEVNNYVEKIGRLGYQKKQENRPERLFFTKGPEDNRIVYLHVGDDSTNYIKDMILFRDYLIQNPREAKRYADFKQELAEKFADNREPYTAAKEKFVQEAIDRAKASR</sequence>
<name>A0A0G1KCL0_9BACT</name>